<dbReference type="PANTHER" id="PTHR43798:SF5">
    <property type="entry name" value="MONOACYLGLYCEROL LIPASE ABHD6"/>
    <property type="match status" value="1"/>
</dbReference>
<protein>
    <submittedName>
        <fullName evidence="2">Pimeloyl-ACP methyl ester carboxylesterase</fullName>
    </submittedName>
</protein>
<dbReference type="EMBL" id="FQYL01000005">
    <property type="protein sequence ID" value="SHI80310.1"/>
    <property type="molecule type" value="Genomic_DNA"/>
</dbReference>
<feature type="domain" description="AB hydrolase-1" evidence="1">
    <location>
        <begin position="27"/>
        <end position="267"/>
    </location>
</feature>
<evidence type="ECO:0000313" key="2">
    <source>
        <dbReference type="EMBL" id="SHI80310.1"/>
    </source>
</evidence>
<dbReference type="RefSeq" id="WP_073452542.1">
    <property type="nucleotide sequence ID" value="NZ_FQYL01000005.1"/>
</dbReference>
<keyword evidence="3" id="KW-1185">Reference proteome</keyword>
<reference evidence="2 3" key="1">
    <citation type="submission" date="2016-11" db="EMBL/GenBank/DDBJ databases">
        <authorList>
            <person name="Varghese N."/>
            <person name="Submissions S."/>
        </authorList>
    </citation>
    <scope>NUCLEOTIDE SEQUENCE [LARGE SCALE GENOMIC DNA]</scope>
    <source>
        <strain evidence="2 3">PA</strain>
    </source>
</reference>
<name>A0ABY1I9C9_9ACTO</name>
<sequence>MTDAQDHWESRLAEHTAHRRPGAGPAVVLLNGCGLASVAWDAVVEALPGRAIIAVDRPGRCGSVNEGVPDLLGEARILARIIDGEEPAVIVAHSMSSFQAEALARLHPGAVAGVVLADPAVEVDARAGRLRRAAAEVMADAAGAALRLDPLRGAAAAAIRFGMRRETSHPEAVDDPLWRACHDTREALSASAAELASYSAQAADLAALRAEQDGPAPAPAILLEGRPFHPARQEQVLESAFSHLEIRRLPQARHLVMLDAPEEIARAVNDVSEAVTAAP</sequence>
<dbReference type="SUPFAM" id="SSF53474">
    <property type="entry name" value="alpha/beta-Hydrolases"/>
    <property type="match status" value="1"/>
</dbReference>
<accession>A0ABY1I9C9</accession>
<dbReference type="InterPro" id="IPR029058">
    <property type="entry name" value="AB_hydrolase_fold"/>
</dbReference>
<organism evidence="2 3">
    <name type="scientific">Actinomyces denticolens</name>
    <dbReference type="NCBI Taxonomy" id="52767"/>
    <lineage>
        <taxon>Bacteria</taxon>
        <taxon>Bacillati</taxon>
        <taxon>Actinomycetota</taxon>
        <taxon>Actinomycetes</taxon>
        <taxon>Actinomycetales</taxon>
        <taxon>Actinomycetaceae</taxon>
        <taxon>Actinomyces</taxon>
    </lineage>
</organism>
<gene>
    <name evidence="2" type="ORF">SAMN05216246_10560</name>
</gene>
<dbReference type="PANTHER" id="PTHR43798">
    <property type="entry name" value="MONOACYLGLYCEROL LIPASE"/>
    <property type="match status" value="1"/>
</dbReference>
<dbReference type="Pfam" id="PF12697">
    <property type="entry name" value="Abhydrolase_6"/>
    <property type="match status" value="1"/>
</dbReference>
<dbReference type="Gene3D" id="3.40.50.1820">
    <property type="entry name" value="alpha/beta hydrolase"/>
    <property type="match status" value="1"/>
</dbReference>
<comment type="caution">
    <text evidence="2">The sequence shown here is derived from an EMBL/GenBank/DDBJ whole genome shotgun (WGS) entry which is preliminary data.</text>
</comment>
<evidence type="ECO:0000259" key="1">
    <source>
        <dbReference type="Pfam" id="PF12697"/>
    </source>
</evidence>
<dbReference type="Proteomes" id="UP000184390">
    <property type="component" value="Unassembled WGS sequence"/>
</dbReference>
<dbReference type="InterPro" id="IPR050266">
    <property type="entry name" value="AB_hydrolase_sf"/>
</dbReference>
<dbReference type="InterPro" id="IPR000073">
    <property type="entry name" value="AB_hydrolase_1"/>
</dbReference>
<proteinExistence type="predicted"/>
<evidence type="ECO:0000313" key="3">
    <source>
        <dbReference type="Proteomes" id="UP000184390"/>
    </source>
</evidence>